<dbReference type="Proteomes" id="UP000187209">
    <property type="component" value="Unassembled WGS sequence"/>
</dbReference>
<evidence type="ECO:0000313" key="3">
    <source>
        <dbReference type="Proteomes" id="UP000187209"/>
    </source>
</evidence>
<proteinExistence type="predicted"/>
<dbReference type="EMBL" id="MPUH01000844">
    <property type="protein sequence ID" value="OMJ73134.1"/>
    <property type="molecule type" value="Genomic_DNA"/>
</dbReference>
<name>A0A1R2B8N4_9CILI</name>
<dbReference type="AlphaFoldDB" id="A0A1R2B8N4"/>
<keyword evidence="3" id="KW-1185">Reference proteome</keyword>
<dbReference type="OrthoDB" id="408293at2759"/>
<protein>
    <submittedName>
        <fullName evidence="2">Uncharacterized protein</fullName>
    </submittedName>
</protein>
<comment type="caution">
    <text evidence="2">The sequence shown here is derived from an EMBL/GenBank/DDBJ whole genome shotgun (WGS) entry which is preliminary data.</text>
</comment>
<sequence>MEGTLKSTKSPKFFQSTRVDSCQHVATKNGQTVAVSFPVTKTGYKAPNSWVNQKRSSETVSHSGATYRVHTDMHAGMNKKPLVAYDPNSYRNRLPSSDYVAPYRNASQFEIGDRTACSAKAVFKTTNKALLVSKNILEGLTNQGIIAEKTKWHKIRTLD</sequence>
<gene>
    <name evidence="2" type="ORF">SteCoe_28255</name>
    <name evidence="1" type="ORF">SteCoe_33646</name>
</gene>
<evidence type="ECO:0000313" key="2">
    <source>
        <dbReference type="EMBL" id="OMJ73134.1"/>
    </source>
</evidence>
<evidence type="ECO:0000313" key="1">
    <source>
        <dbReference type="EMBL" id="OMJ68805.1"/>
    </source>
</evidence>
<accession>A0A1R2B8N4</accession>
<dbReference type="EMBL" id="MPUH01001279">
    <property type="protein sequence ID" value="OMJ68805.1"/>
    <property type="molecule type" value="Genomic_DNA"/>
</dbReference>
<reference evidence="2 3" key="1">
    <citation type="submission" date="2016-11" db="EMBL/GenBank/DDBJ databases">
        <title>The macronuclear genome of Stentor coeruleus: a giant cell with tiny introns.</title>
        <authorList>
            <person name="Slabodnick M."/>
            <person name="Ruby J.G."/>
            <person name="Reiff S.B."/>
            <person name="Swart E.C."/>
            <person name="Gosai S."/>
            <person name="Prabakaran S."/>
            <person name="Witkowska E."/>
            <person name="Larue G.E."/>
            <person name="Fisher S."/>
            <person name="Freeman R.M."/>
            <person name="Gunawardena J."/>
            <person name="Chu W."/>
            <person name="Stover N.A."/>
            <person name="Gregory B.D."/>
            <person name="Nowacki M."/>
            <person name="Derisi J."/>
            <person name="Roy S.W."/>
            <person name="Marshall W.F."/>
            <person name="Sood P."/>
        </authorList>
    </citation>
    <scope>NUCLEOTIDE SEQUENCE [LARGE SCALE GENOMIC DNA]</scope>
    <source>
        <strain evidence="2">WM001</strain>
    </source>
</reference>
<organism evidence="2 3">
    <name type="scientific">Stentor coeruleus</name>
    <dbReference type="NCBI Taxonomy" id="5963"/>
    <lineage>
        <taxon>Eukaryota</taxon>
        <taxon>Sar</taxon>
        <taxon>Alveolata</taxon>
        <taxon>Ciliophora</taxon>
        <taxon>Postciliodesmatophora</taxon>
        <taxon>Heterotrichea</taxon>
        <taxon>Heterotrichida</taxon>
        <taxon>Stentoridae</taxon>
        <taxon>Stentor</taxon>
    </lineage>
</organism>